<evidence type="ECO:0000256" key="2">
    <source>
        <dbReference type="SAM" id="MobiDB-lite"/>
    </source>
</evidence>
<organism evidence="3 4">
    <name type="scientific">Ramazzottius varieornatus</name>
    <name type="common">Water bear</name>
    <name type="synonym">Tardigrade</name>
    <dbReference type="NCBI Taxonomy" id="947166"/>
    <lineage>
        <taxon>Eukaryota</taxon>
        <taxon>Metazoa</taxon>
        <taxon>Ecdysozoa</taxon>
        <taxon>Tardigrada</taxon>
        <taxon>Eutardigrada</taxon>
        <taxon>Parachela</taxon>
        <taxon>Hypsibioidea</taxon>
        <taxon>Ramazzottiidae</taxon>
        <taxon>Ramazzottius</taxon>
    </lineage>
</organism>
<evidence type="ECO:0000256" key="1">
    <source>
        <dbReference type="SAM" id="Coils"/>
    </source>
</evidence>
<proteinExistence type="predicted"/>
<gene>
    <name evidence="3" type="primary">RvY_00598-1</name>
    <name evidence="3" type="synonym">RvY_00598.1</name>
    <name evidence="3" type="ORF">RvY_00598</name>
</gene>
<dbReference type="EMBL" id="BDGG01000001">
    <property type="protein sequence ID" value="GAU87800.1"/>
    <property type="molecule type" value="Genomic_DNA"/>
</dbReference>
<keyword evidence="1" id="KW-0175">Coiled coil</keyword>
<feature type="compositionally biased region" description="Polar residues" evidence="2">
    <location>
        <begin position="81"/>
        <end position="98"/>
    </location>
</feature>
<dbReference type="AlphaFoldDB" id="A0A1D1UGY3"/>
<feature type="region of interest" description="Disordered" evidence="2">
    <location>
        <begin position="73"/>
        <end position="107"/>
    </location>
</feature>
<sequence length="365" mass="39822">MAQSDCGTIPFNCSLWWLRRQTHSLLHLAKKNGPRIVIPENLKPTPSQPLRSLRPQSALFQFITTDASNQFFEEENPAPSTPSSQQGRSPTTQKTPATGSPAHFHSHSLPTQQAMTFGSTSFPTLPKLANRRTGVAQSLSNSALLNAWNNTAHTATYPTNDADCANMDQRAEARQRLEAMQSDLENLLRTRRGTRNQRLIVQSTTNTSGSQTFVLSSLTENSPSLTTLRSADTTSEARSMKETDSFAAESTMLDLQRTAGLANVLNGPIESEFSYQSDLHSESSSLPVGTVGPAGGELRDMRGPYDTLQPAHDEAFSAHSDENANLGRSFSVRMPNHRNGVTLCGPVPIRNANLFSAAEFKFSNS</sequence>
<comment type="caution">
    <text evidence="3">The sequence shown here is derived from an EMBL/GenBank/DDBJ whole genome shotgun (WGS) entry which is preliminary data.</text>
</comment>
<keyword evidence="4" id="KW-1185">Reference proteome</keyword>
<feature type="coiled-coil region" evidence="1">
    <location>
        <begin position="170"/>
        <end position="197"/>
    </location>
</feature>
<evidence type="ECO:0000313" key="4">
    <source>
        <dbReference type="Proteomes" id="UP000186922"/>
    </source>
</evidence>
<dbReference type="Proteomes" id="UP000186922">
    <property type="component" value="Unassembled WGS sequence"/>
</dbReference>
<protein>
    <submittedName>
        <fullName evidence="3">Uncharacterized protein</fullName>
    </submittedName>
</protein>
<evidence type="ECO:0000313" key="3">
    <source>
        <dbReference type="EMBL" id="GAU87800.1"/>
    </source>
</evidence>
<reference evidence="3 4" key="1">
    <citation type="journal article" date="2016" name="Nat. Commun.">
        <title>Extremotolerant tardigrade genome and improved radiotolerance of human cultured cells by tardigrade-unique protein.</title>
        <authorList>
            <person name="Hashimoto T."/>
            <person name="Horikawa D.D."/>
            <person name="Saito Y."/>
            <person name="Kuwahara H."/>
            <person name="Kozuka-Hata H."/>
            <person name="Shin-I T."/>
            <person name="Minakuchi Y."/>
            <person name="Ohishi K."/>
            <person name="Motoyama A."/>
            <person name="Aizu T."/>
            <person name="Enomoto A."/>
            <person name="Kondo K."/>
            <person name="Tanaka S."/>
            <person name="Hara Y."/>
            <person name="Koshikawa S."/>
            <person name="Sagara H."/>
            <person name="Miura T."/>
            <person name="Yokobori S."/>
            <person name="Miyagawa K."/>
            <person name="Suzuki Y."/>
            <person name="Kubo T."/>
            <person name="Oyama M."/>
            <person name="Kohara Y."/>
            <person name="Fujiyama A."/>
            <person name="Arakawa K."/>
            <person name="Katayama T."/>
            <person name="Toyoda A."/>
            <person name="Kunieda T."/>
        </authorList>
    </citation>
    <scope>NUCLEOTIDE SEQUENCE [LARGE SCALE GENOMIC DNA]</scope>
    <source>
        <strain evidence="3 4">YOKOZUNA-1</strain>
    </source>
</reference>
<accession>A0A1D1UGY3</accession>
<name>A0A1D1UGY3_RAMVA</name>